<dbReference type="PANTHER" id="PTHR43479">
    <property type="entry name" value="ACREF/ENVCD OPERON REPRESSOR-RELATED"/>
    <property type="match status" value="1"/>
</dbReference>
<dbReference type="Gene3D" id="1.10.357.10">
    <property type="entry name" value="Tetracycline Repressor, domain 2"/>
    <property type="match status" value="1"/>
</dbReference>
<evidence type="ECO:0000259" key="3">
    <source>
        <dbReference type="PROSITE" id="PS50977"/>
    </source>
</evidence>
<feature type="domain" description="HTH tetR-type" evidence="3">
    <location>
        <begin position="39"/>
        <end position="99"/>
    </location>
</feature>
<dbReference type="InterPro" id="IPR036271">
    <property type="entry name" value="Tet_transcr_reg_TetR-rel_C_sf"/>
</dbReference>
<organism evidence="4 5">
    <name type="scientific">Sphingomonas oligophenolica</name>
    <dbReference type="NCBI Taxonomy" id="301154"/>
    <lineage>
        <taxon>Bacteria</taxon>
        <taxon>Pseudomonadati</taxon>
        <taxon>Pseudomonadota</taxon>
        <taxon>Alphaproteobacteria</taxon>
        <taxon>Sphingomonadales</taxon>
        <taxon>Sphingomonadaceae</taxon>
        <taxon>Sphingomonas</taxon>
    </lineage>
</organism>
<keyword evidence="1 2" id="KW-0238">DNA-binding</keyword>
<evidence type="ECO:0000313" key="4">
    <source>
        <dbReference type="EMBL" id="MEN2792991.1"/>
    </source>
</evidence>
<dbReference type="EMBL" id="JBDIME010000036">
    <property type="protein sequence ID" value="MEN2792991.1"/>
    <property type="molecule type" value="Genomic_DNA"/>
</dbReference>
<dbReference type="Proteomes" id="UP001419910">
    <property type="component" value="Unassembled WGS sequence"/>
</dbReference>
<name>A0ABU9YB68_9SPHN</name>
<reference evidence="4 5" key="1">
    <citation type="submission" date="2024-05" db="EMBL/GenBank/DDBJ databases">
        <authorList>
            <person name="Liu Q."/>
            <person name="Xin Y.-H."/>
        </authorList>
    </citation>
    <scope>NUCLEOTIDE SEQUENCE [LARGE SCALE GENOMIC DNA]</scope>
    <source>
        <strain evidence="4 5">CGMCC 1.10181</strain>
    </source>
</reference>
<dbReference type="SUPFAM" id="SSF48498">
    <property type="entry name" value="Tetracyclin repressor-like, C-terminal domain"/>
    <property type="match status" value="1"/>
</dbReference>
<dbReference type="Pfam" id="PF00440">
    <property type="entry name" value="TetR_N"/>
    <property type="match status" value="1"/>
</dbReference>
<dbReference type="InterPro" id="IPR001647">
    <property type="entry name" value="HTH_TetR"/>
</dbReference>
<evidence type="ECO:0000313" key="5">
    <source>
        <dbReference type="Proteomes" id="UP001419910"/>
    </source>
</evidence>
<dbReference type="RefSeq" id="WP_343889655.1">
    <property type="nucleotide sequence ID" value="NZ_BAAAEH010000023.1"/>
</dbReference>
<dbReference type="PANTHER" id="PTHR43479:SF11">
    <property type="entry name" value="ACREF_ENVCD OPERON REPRESSOR-RELATED"/>
    <property type="match status" value="1"/>
</dbReference>
<gene>
    <name evidence="4" type="ORF">ABC974_25420</name>
</gene>
<dbReference type="PROSITE" id="PS50977">
    <property type="entry name" value="HTH_TETR_2"/>
    <property type="match status" value="1"/>
</dbReference>
<evidence type="ECO:0000256" key="1">
    <source>
        <dbReference type="ARBA" id="ARBA00023125"/>
    </source>
</evidence>
<dbReference type="Gene3D" id="1.10.10.60">
    <property type="entry name" value="Homeodomain-like"/>
    <property type="match status" value="1"/>
</dbReference>
<comment type="caution">
    <text evidence="4">The sequence shown here is derived from an EMBL/GenBank/DDBJ whole genome shotgun (WGS) entry which is preliminary data.</text>
</comment>
<keyword evidence="5" id="KW-1185">Reference proteome</keyword>
<dbReference type="SUPFAM" id="SSF46689">
    <property type="entry name" value="Homeodomain-like"/>
    <property type="match status" value="1"/>
</dbReference>
<dbReference type="InterPro" id="IPR009057">
    <property type="entry name" value="Homeodomain-like_sf"/>
</dbReference>
<protein>
    <submittedName>
        <fullName evidence="4">TetR/AcrR family transcriptional regulator</fullName>
    </submittedName>
</protein>
<evidence type="ECO:0000256" key="2">
    <source>
        <dbReference type="PROSITE-ProRule" id="PRU00335"/>
    </source>
</evidence>
<proteinExistence type="predicted"/>
<dbReference type="InterPro" id="IPR050624">
    <property type="entry name" value="HTH-type_Tx_Regulator"/>
</dbReference>
<accession>A0ABU9YB68</accession>
<feature type="DNA-binding region" description="H-T-H motif" evidence="2">
    <location>
        <begin position="62"/>
        <end position="81"/>
    </location>
</feature>
<sequence>MTKKMKAAEIREPQSAPSLSYVNFMEANLAERPPTKKGDRTRARLRIACARLLEQHGYHAMRVSDITTEAGVAEGLFYTYFTDKLEITLQVLTSMLDDVFSKQSLAFEPDAWHSGDHLYDAVFRANVKWILISRANAGLMRCVLQVSDQEPEFSKLFQQINGAWYERVATAVVRHRPGRKPALLFTLLLGAMMDEIVRRLIVYPDPALYKVLEELGGDDELVAHASTLVWLRVMYPDAPLPAKLPKGAKLLAKWSMPTRP</sequence>